<feature type="domain" description="BRCT" evidence="3">
    <location>
        <begin position="435"/>
        <end position="520"/>
    </location>
</feature>
<feature type="compositionally biased region" description="Low complexity" evidence="2">
    <location>
        <begin position="297"/>
        <end position="308"/>
    </location>
</feature>
<proteinExistence type="predicted"/>
<evidence type="ECO:0000256" key="1">
    <source>
        <dbReference type="ARBA" id="ARBA00022737"/>
    </source>
</evidence>
<dbReference type="InterPro" id="IPR059215">
    <property type="entry name" value="BRCT2_TopBP1-like"/>
</dbReference>
<evidence type="ECO:0000313" key="4">
    <source>
        <dbReference type="EMBL" id="KEF53086.1"/>
    </source>
</evidence>
<dbReference type="AlphaFoldDB" id="A0A072NZP8"/>
<feature type="region of interest" description="Disordered" evidence="2">
    <location>
        <begin position="287"/>
        <end position="310"/>
    </location>
</feature>
<keyword evidence="5" id="KW-1185">Reference proteome</keyword>
<dbReference type="HOGENOM" id="CLU_009893_1_1_1"/>
<feature type="compositionally biased region" description="Polar residues" evidence="2">
    <location>
        <begin position="609"/>
        <end position="627"/>
    </location>
</feature>
<dbReference type="PANTHER" id="PTHR13561">
    <property type="entry name" value="DNA REPLICATION REGULATOR DPB11-RELATED"/>
    <property type="match status" value="1"/>
</dbReference>
<name>A0A072NZP8_9EURO</name>
<dbReference type="SMART" id="SM00292">
    <property type="entry name" value="BRCT"/>
    <property type="match status" value="4"/>
</dbReference>
<sequence length="908" mass="101132">MRYGPIRIPRHIVNSFFQPLPNDHCKAPYYALPQSPQSSESVNFLDIKSTDWLTWEQTQYADLALQMGAEHKLDLTSDTTHLIVGSTDTLKYKYVARERDDIKVLRPEWIEAIREYWINDQPMDLDQLALQYRVPTLMNLKICITGFEELSFRAQLQRNVVENGGDYTGDLTKDVTHLIAAKPEGKKYEYGMQWQKKVVSLKWYKDTLERGMQLEESLYHPTVPAAEQGLGAWVRRIRPSPQSSKRPREAPTGLEPSRKLRRTASARLGSQNENLWTDIVGAAGLGDDDKSQRHLKSSSSMPSLPKTLPKTEKVDLVNGEHAESSGDSVAPNVRSGFLSGYSFEMFGFEGKKETIVHNILLENGAKITTEKEHGTLVLMPHDIEENKTTSANAPKTTALTVSELWLERCIWEKSFISPQDYLLGQVIQKRLTLGFSNLTINATGFDPLETLHVSKIITLLGGKYVQIFTPNVSMLLCKSGTSNQQKLQLAQHSSIPVVTEAWLWAVIKTSRKLPVDRYLVQPITGSLLKTESVNTSNRPMSGAAYVEVSTIPLKHQPRPQQGNQPHQGGQRQKGLKSTVQEDATSDRPQLRVHSDLTAEPEQHIDRGSSPETSTSLNSTNGETQNASFVRVEAPLKEVNTNSPVRKACSCDDKNELTQSNNGIYGIQTVDLKMNETSNSRSETKDVLVEDTNGKAVAVQSLNGAIRELLDQQSRKKHSNAIGNPESSTKGRLVGRALSNLSNASATSNVRLSRADSVESMNTDGIGSELVSMPSGNQSNEPLTTVEKGSFSLMGRAKSTLTGIKPSVLGLDDPDMVRGNFQPEEEAPQMTQLGYEDPEEAVLLREKLAEYRRKRSKQGQKESDPKPAIQQKQDRKIRDDDVLLTAGWGAGRRTRNKPRSPPDQEITKF</sequence>
<feature type="compositionally biased region" description="Basic and acidic residues" evidence="2">
    <location>
        <begin position="899"/>
        <end position="908"/>
    </location>
</feature>
<reference evidence="4 5" key="1">
    <citation type="submission" date="2013-03" db="EMBL/GenBank/DDBJ databases">
        <title>The Genome Sequence of Exophiala aquamarina CBS 119918.</title>
        <authorList>
            <consortium name="The Broad Institute Genomics Platform"/>
            <person name="Cuomo C."/>
            <person name="de Hoog S."/>
            <person name="Gorbushina A."/>
            <person name="Walker B."/>
            <person name="Young S.K."/>
            <person name="Zeng Q."/>
            <person name="Gargeya S."/>
            <person name="Fitzgerald M."/>
            <person name="Haas B."/>
            <person name="Abouelleil A."/>
            <person name="Allen A.W."/>
            <person name="Alvarado L."/>
            <person name="Arachchi H.M."/>
            <person name="Berlin A.M."/>
            <person name="Chapman S.B."/>
            <person name="Gainer-Dewar J."/>
            <person name="Goldberg J."/>
            <person name="Griggs A."/>
            <person name="Gujja S."/>
            <person name="Hansen M."/>
            <person name="Howarth C."/>
            <person name="Imamovic A."/>
            <person name="Ireland A."/>
            <person name="Larimer J."/>
            <person name="McCowan C."/>
            <person name="Murphy C."/>
            <person name="Pearson M."/>
            <person name="Poon T.W."/>
            <person name="Priest M."/>
            <person name="Roberts A."/>
            <person name="Saif S."/>
            <person name="Shea T."/>
            <person name="Sisk P."/>
            <person name="Sykes S."/>
            <person name="Wortman J."/>
            <person name="Nusbaum C."/>
            <person name="Birren B."/>
        </authorList>
    </citation>
    <scope>NUCLEOTIDE SEQUENCE [LARGE SCALE GENOMIC DNA]</scope>
    <source>
        <strain evidence="4 5">CBS 119918</strain>
    </source>
</reference>
<feature type="region of interest" description="Disordered" evidence="2">
    <location>
        <begin position="815"/>
        <end position="835"/>
    </location>
</feature>
<dbReference type="EMBL" id="AMGV01000015">
    <property type="protein sequence ID" value="KEF53086.1"/>
    <property type="molecule type" value="Genomic_DNA"/>
</dbReference>
<dbReference type="RefSeq" id="XP_013255676.1">
    <property type="nucleotide sequence ID" value="XM_013400222.1"/>
</dbReference>
<feature type="region of interest" description="Disordered" evidence="2">
    <location>
        <begin position="237"/>
        <end position="267"/>
    </location>
</feature>
<accession>A0A072NZP8</accession>
<dbReference type="Pfam" id="PF12738">
    <property type="entry name" value="PTCB-BRCT"/>
    <property type="match status" value="2"/>
</dbReference>
<dbReference type="Gene3D" id="3.40.50.10190">
    <property type="entry name" value="BRCT domain"/>
    <property type="match status" value="4"/>
</dbReference>
<feature type="region of interest" description="Disordered" evidence="2">
    <location>
        <begin position="850"/>
        <end position="908"/>
    </location>
</feature>
<dbReference type="InterPro" id="IPR036420">
    <property type="entry name" value="BRCT_dom_sf"/>
</dbReference>
<feature type="compositionally biased region" description="Basic and acidic residues" evidence="2">
    <location>
        <begin position="584"/>
        <end position="608"/>
    </location>
</feature>
<dbReference type="GO" id="GO:0006270">
    <property type="term" value="P:DNA replication initiation"/>
    <property type="evidence" value="ECO:0007669"/>
    <property type="project" value="TreeGrafter"/>
</dbReference>
<evidence type="ECO:0000256" key="2">
    <source>
        <dbReference type="SAM" id="MobiDB-lite"/>
    </source>
</evidence>
<dbReference type="OrthoDB" id="251770at2759"/>
<evidence type="ECO:0000313" key="5">
    <source>
        <dbReference type="Proteomes" id="UP000027920"/>
    </source>
</evidence>
<dbReference type="PANTHER" id="PTHR13561:SF20">
    <property type="entry name" value="DNA TOPOISOMERASE 2-BINDING PROTEIN 1"/>
    <property type="match status" value="1"/>
</dbReference>
<feature type="compositionally biased region" description="Polar residues" evidence="2">
    <location>
        <begin position="720"/>
        <end position="729"/>
    </location>
</feature>
<dbReference type="VEuPathDB" id="FungiDB:A1O9_10994"/>
<feature type="region of interest" description="Disordered" evidence="2">
    <location>
        <begin position="555"/>
        <end position="628"/>
    </location>
</feature>
<evidence type="ECO:0000259" key="3">
    <source>
        <dbReference type="PROSITE" id="PS50172"/>
    </source>
</evidence>
<feature type="region of interest" description="Disordered" evidence="2">
    <location>
        <begin position="712"/>
        <end position="731"/>
    </location>
</feature>
<dbReference type="GO" id="GO:0033314">
    <property type="term" value="P:mitotic DNA replication checkpoint signaling"/>
    <property type="evidence" value="ECO:0007669"/>
    <property type="project" value="TreeGrafter"/>
</dbReference>
<feature type="domain" description="BRCT" evidence="3">
    <location>
        <begin position="56"/>
        <end position="110"/>
    </location>
</feature>
<dbReference type="Pfam" id="PF00533">
    <property type="entry name" value="BRCT"/>
    <property type="match status" value="1"/>
</dbReference>
<dbReference type="GeneID" id="25285895"/>
<gene>
    <name evidence="4" type="ORF">A1O9_10994</name>
</gene>
<keyword evidence="1" id="KW-0677">Repeat</keyword>
<organism evidence="4 5">
    <name type="scientific">Exophiala aquamarina CBS 119918</name>
    <dbReference type="NCBI Taxonomy" id="1182545"/>
    <lineage>
        <taxon>Eukaryota</taxon>
        <taxon>Fungi</taxon>
        <taxon>Dikarya</taxon>
        <taxon>Ascomycota</taxon>
        <taxon>Pezizomycotina</taxon>
        <taxon>Eurotiomycetes</taxon>
        <taxon>Chaetothyriomycetidae</taxon>
        <taxon>Chaetothyriales</taxon>
        <taxon>Herpotrichiellaceae</taxon>
        <taxon>Exophiala</taxon>
    </lineage>
</organism>
<feature type="compositionally biased region" description="Basic and acidic residues" evidence="2">
    <location>
        <begin position="871"/>
        <end position="880"/>
    </location>
</feature>
<dbReference type="CDD" id="cd17731">
    <property type="entry name" value="BRCT_TopBP1_rpt2_like"/>
    <property type="match status" value="1"/>
</dbReference>
<dbReference type="PROSITE" id="PS50172">
    <property type="entry name" value="BRCT"/>
    <property type="match status" value="4"/>
</dbReference>
<protein>
    <recommendedName>
        <fullName evidence="3">BRCT domain-containing protein</fullName>
    </recommendedName>
</protein>
<dbReference type="STRING" id="1182545.A0A072NZP8"/>
<dbReference type="Proteomes" id="UP000027920">
    <property type="component" value="Unassembled WGS sequence"/>
</dbReference>
<dbReference type="SUPFAM" id="SSF52113">
    <property type="entry name" value="BRCT domain"/>
    <property type="match status" value="4"/>
</dbReference>
<feature type="domain" description="BRCT" evidence="3">
    <location>
        <begin position="333"/>
        <end position="423"/>
    </location>
</feature>
<dbReference type="InterPro" id="IPR001357">
    <property type="entry name" value="BRCT_dom"/>
</dbReference>
<comment type="caution">
    <text evidence="4">The sequence shown here is derived from an EMBL/GenBank/DDBJ whole genome shotgun (WGS) entry which is preliminary data.</text>
</comment>
<dbReference type="GO" id="GO:0007095">
    <property type="term" value="P:mitotic G2 DNA damage checkpoint signaling"/>
    <property type="evidence" value="ECO:0007669"/>
    <property type="project" value="TreeGrafter"/>
</dbReference>
<feature type="domain" description="BRCT" evidence="3">
    <location>
        <begin position="132"/>
        <end position="221"/>
    </location>
</feature>
<feature type="compositionally biased region" description="Low complexity" evidence="2">
    <location>
        <begin position="558"/>
        <end position="572"/>
    </location>
</feature>